<gene>
    <name evidence="2" type="ORF">SPRG_21122</name>
</gene>
<dbReference type="EMBL" id="KK583265">
    <property type="protein sequence ID" value="KDO22636.1"/>
    <property type="molecule type" value="Genomic_DNA"/>
</dbReference>
<dbReference type="RefSeq" id="XP_012206671.1">
    <property type="nucleotide sequence ID" value="XM_012351281.1"/>
</dbReference>
<proteinExistence type="predicted"/>
<dbReference type="GeneID" id="24142004"/>
<dbReference type="Proteomes" id="UP000030745">
    <property type="component" value="Unassembled WGS sequence"/>
</dbReference>
<protein>
    <submittedName>
        <fullName evidence="2">Uncharacterized protein</fullName>
    </submittedName>
</protein>
<keyword evidence="3" id="KW-1185">Reference proteome</keyword>
<evidence type="ECO:0000256" key="1">
    <source>
        <dbReference type="SAM" id="MobiDB-lite"/>
    </source>
</evidence>
<evidence type="ECO:0000313" key="2">
    <source>
        <dbReference type="EMBL" id="KDO22636.1"/>
    </source>
</evidence>
<reference evidence="2 3" key="1">
    <citation type="journal article" date="2013" name="PLoS Genet.">
        <title>Distinctive expansion of potential virulence genes in the genome of the oomycete fish pathogen Saprolegnia parasitica.</title>
        <authorList>
            <person name="Jiang R.H."/>
            <person name="de Bruijn I."/>
            <person name="Haas B.J."/>
            <person name="Belmonte R."/>
            <person name="Lobach L."/>
            <person name="Christie J."/>
            <person name="van den Ackerveken G."/>
            <person name="Bottin A."/>
            <person name="Bulone V."/>
            <person name="Diaz-Moreno S.M."/>
            <person name="Dumas B."/>
            <person name="Fan L."/>
            <person name="Gaulin E."/>
            <person name="Govers F."/>
            <person name="Grenville-Briggs L.J."/>
            <person name="Horner N.R."/>
            <person name="Levin J.Z."/>
            <person name="Mammella M."/>
            <person name="Meijer H.J."/>
            <person name="Morris P."/>
            <person name="Nusbaum C."/>
            <person name="Oome S."/>
            <person name="Phillips A.J."/>
            <person name="van Rooyen D."/>
            <person name="Rzeszutek E."/>
            <person name="Saraiva M."/>
            <person name="Secombes C.J."/>
            <person name="Seidl M.F."/>
            <person name="Snel B."/>
            <person name="Stassen J.H."/>
            <person name="Sykes S."/>
            <person name="Tripathy S."/>
            <person name="van den Berg H."/>
            <person name="Vega-Arreguin J.C."/>
            <person name="Wawra S."/>
            <person name="Young S.K."/>
            <person name="Zeng Q."/>
            <person name="Dieguez-Uribeondo J."/>
            <person name="Russ C."/>
            <person name="Tyler B.M."/>
            <person name="van West P."/>
        </authorList>
    </citation>
    <scope>NUCLEOTIDE SEQUENCE [LARGE SCALE GENOMIC DNA]</scope>
    <source>
        <strain evidence="2 3">CBS 223.65</strain>
    </source>
</reference>
<feature type="region of interest" description="Disordered" evidence="1">
    <location>
        <begin position="69"/>
        <end position="88"/>
    </location>
</feature>
<dbReference type="AlphaFoldDB" id="A0A067C7X1"/>
<dbReference type="VEuPathDB" id="FungiDB:SPRG_21122"/>
<organism evidence="2 3">
    <name type="scientific">Saprolegnia parasitica (strain CBS 223.65)</name>
    <dbReference type="NCBI Taxonomy" id="695850"/>
    <lineage>
        <taxon>Eukaryota</taxon>
        <taxon>Sar</taxon>
        <taxon>Stramenopiles</taxon>
        <taxon>Oomycota</taxon>
        <taxon>Saprolegniomycetes</taxon>
        <taxon>Saprolegniales</taxon>
        <taxon>Saprolegniaceae</taxon>
        <taxon>Saprolegnia</taxon>
    </lineage>
</organism>
<evidence type="ECO:0000313" key="3">
    <source>
        <dbReference type="Proteomes" id="UP000030745"/>
    </source>
</evidence>
<dbReference type="KEGG" id="spar:SPRG_21122"/>
<name>A0A067C7X1_SAPPC</name>
<sequence>MRRQGTRHSRWWAHRVAARQEPRDGDDNIRRGCLLCPPIDRVVPTWALPTPLCCSRQLRVVGGCSCLGPTQPPRAEPSTEHGLPDHVG</sequence>
<feature type="compositionally biased region" description="Basic and acidic residues" evidence="1">
    <location>
        <begin position="77"/>
        <end position="88"/>
    </location>
</feature>
<accession>A0A067C7X1</accession>